<proteinExistence type="predicted"/>
<accession>A0A7C9AM14</accession>
<reference evidence="1" key="2">
    <citation type="submission" date="2020-07" db="EMBL/GenBank/DDBJ databases">
        <authorList>
            <person name="Vera ALvarez R."/>
            <person name="Arias-Moreno D.M."/>
            <person name="Jimenez-Jacinto V."/>
            <person name="Jimenez-Bremont J.F."/>
            <person name="Swaminathan K."/>
            <person name="Moose S.P."/>
            <person name="Guerrero-Gonzalez M.L."/>
            <person name="Marino-Ramirez L."/>
            <person name="Landsman D."/>
            <person name="Rodriguez-Kessler M."/>
            <person name="Delgado-Sanchez P."/>
        </authorList>
    </citation>
    <scope>NUCLEOTIDE SEQUENCE</scope>
    <source>
        <tissue evidence="1">Cladode</tissue>
    </source>
</reference>
<reference evidence="1" key="1">
    <citation type="journal article" date="2013" name="J. Plant Res.">
        <title>Effect of fungi and light on seed germination of three Opuntia species from semiarid lands of central Mexico.</title>
        <authorList>
            <person name="Delgado-Sanchez P."/>
            <person name="Jimenez-Bremont J.F."/>
            <person name="Guerrero-Gonzalez Mde L."/>
            <person name="Flores J."/>
        </authorList>
    </citation>
    <scope>NUCLEOTIDE SEQUENCE</scope>
    <source>
        <tissue evidence="1">Cladode</tissue>
    </source>
</reference>
<name>A0A7C9AM14_OPUST</name>
<evidence type="ECO:0000313" key="1">
    <source>
        <dbReference type="EMBL" id="MBA4670217.1"/>
    </source>
</evidence>
<protein>
    <submittedName>
        <fullName evidence="1">Uncharacterized protein</fullName>
    </submittedName>
</protein>
<dbReference type="AlphaFoldDB" id="A0A7C9AM14"/>
<dbReference type="EMBL" id="GISG01246881">
    <property type="protein sequence ID" value="MBA4670217.1"/>
    <property type="molecule type" value="Transcribed_RNA"/>
</dbReference>
<organism evidence="1">
    <name type="scientific">Opuntia streptacantha</name>
    <name type="common">Prickly pear cactus</name>
    <name type="synonym">Opuntia cardona</name>
    <dbReference type="NCBI Taxonomy" id="393608"/>
    <lineage>
        <taxon>Eukaryota</taxon>
        <taxon>Viridiplantae</taxon>
        <taxon>Streptophyta</taxon>
        <taxon>Embryophyta</taxon>
        <taxon>Tracheophyta</taxon>
        <taxon>Spermatophyta</taxon>
        <taxon>Magnoliopsida</taxon>
        <taxon>eudicotyledons</taxon>
        <taxon>Gunneridae</taxon>
        <taxon>Pentapetalae</taxon>
        <taxon>Caryophyllales</taxon>
        <taxon>Cactineae</taxon>
        <taxon>Cactaceae</taxon>
        <taxon>Opuntioideae</taxon>
        <taxon>Opuntia</taxon>
    </lineage>
</organism>
<sequence>MSGLAASPAKSCSMYSNTKYRLQDILEVTKPSSFTTLRWSSLRRIKISLAMNLTLSGSKLSNLTFFRATIFPVNESLALYTLLYVPCPILSIFSKVSARLGTQPLIASPATAESQDGHPAATCSPCRCLGGLLNLGFAFDPRFSPLGL</sequence>